<proteinExistence type="predicted"/>
<evidence type="ECO:0000256" key="1">
    <source>
        <dbReference type="ARBA" id="ARBA00004241"/>
    </source>
</evidence>
<dbReference type="PROSITE" id="PS00409">
    <property type="entry name" value="PROKAR_NTER_METHYL"/>
    <property type="match status" value="1"/>
</dbReference>
<dbReference type="Pfam" id="PF07963">
    <property type="entry name" value="N_methyl"/>
    <property type="match status" value="1"/>
</dbReference>
<dbReference type="InterPro" id="IPR045584">
    <property type="entry name" value="Pilin-like"/>
</dbReference>
<reference evidence="3" key="1">
    <citation type="submission" date="2020-03" db="EMBL/GenBank/DDBJ databases">
        <title>Draft sequencing of Paenibacilllus sp. S3N08.</title>
        <authorList>
            <person name="Kim D.-U."/>
        </authorList>
    </citation>
    <scope>NUCLEOTIDE SEQUENCE</scope>
    <source>
        <strain evidence="3">S3N08</strain>
    </source>
</reference>
<comment type="subcellular location">
    <subcellularLocation>
        <location evidence="1">Cell surface</location>
    </subcellularLocation>
</comment>
<dbReference type="InterPro" id="IPR012902">
    <property type="entry name" value="N_methyl_site"/>
</dbReference>
<gene>
    <name evidence="3" type="ORF">G9U52_12930</name>
</gene>
<keyword evidence="2" id="KW-0178">Competence</keyword>
<comment type="caution">
    <text evidence="3">The sequence shown here is derived from an EMBL/GenBank/DDBJ whole genome shotgun (WGS) entry which is preliminary data.</text>
</comment>
<dbReference type="Gene3D" id="3.30.700.10">
    <property type="entry name" value="Glycoprotein, Type 4 Pilin"/>
    <property type="match status" value="1"/>
</dbReference>
<dbReference type="Proteomes" id="UP001165962">
    <property type="component" value="Unassembled WGS sequence"/>
</dbReference>
<name>A0ABX0J513_9BACL</name>
<dbReference type="SUPFAM" id="SSF54523">
    <property type="entry name" value="Pili subunits"/>
    <property type="match status" value="1"/>
</dbReference>
<protein>
    <submittedName>
        <fullName evidence="3">Prepilin-type N-terminal cleavage/methylation domain-containing protein</fullName>
    </submittedName>
</protein>
<evidence type="ECO:0000256" key="2">
    <source>
        <dbReference type="ARBA" id="ARBA00023287"/>
    </source>
</evidence>
<keyword evidence="4" id="KW-1185">Reference proteome</keyword>
<dbReference type="NCBIfam" id="TIGR02532">
    <property type="entry name" value="IV_pilin_GFxxxE"/>
    <property type="match status" value="1"/>
</dbReference>
<evidence type="ECO:0000313" key="4">
    <source>
        <dbReference type="Proteomes" id="UP001165962"/>
    </source>
</evidence>
<dbReference type="EMBL" id="JAAOIW010000004">
    <property type="protein sequence ID" value="NHN30738.1"/>
    <property type="molecule type" value="Genomic_DNA"/>
</dbReference>
<evidence type="ECO:0000313" key="3">
    <source>
        <dbReference type="EMBL" id="NHN30738.1"/>
    </source>
</evidence>
<sequence length="125" mass="13127">MRKKWKLSRNQKGMTLIELMAVVVILGILAAVAGAAVMGGFDKSKTSADATTKSVVADAAQRYIMDKSMVLGTTPSVITMAELIAAGNLVSVPKWSNGVAITSVSMNNTSTTDFTLVFTYAPLAP</sequence>
<organism evidence="3 4">
    <name type="scientific">Paenibacillus agricola</name>
    <dbReference type="NCBI Taxonomy" id="2716264"/>
    <lineage>
        <taxon>Bacteria</taxon>
        <taxon>Bacillati</taxon>
        <taxon>Bacillota</taxon>
        <taxon>Bacilli</taxon>
        <taxon>Bacillales</taxon>
        <taxon>Paenibacillaceae</taxon>
        <taxon>Paenibacillus</taxon>
    </lineage>
</organism>
<accession>A0ABX0J513</accession>